<protein>
    <submittedName>
        <fullName evidence="2">Uncharacterized protein</fullName>
    </submittedName>
</protein>
<proteinExistence type="predicted"/>
<sequence length="170" mass="19432">MNLFLKYGSIFIAVCLLIVASTFLKGKKEHSLPEFKSIASYALPDSPMLDEFRSRINLEGPEYFLTSDQNITNLVLRYKIGINSSRPVHSISWLSLYTYQGHIIFNKEIQVVFNSGMDQYQSRSIDSVFPIDSISRNNRIFFLSPNPELEAIVLPLSIQYLDGGRLEVPY</sequence>
<dbReference type="Proteomes" id="UP000294619">
    <property type="component" value="Unassembled WGS sequence"/>
</dbReference>
<dbReference type="RefSeq" id="WP_132966057.1">
    <property type="nucleotide sequence ID" value="NZ_LEKL01000056.1"/>
</dbReference>
<keyword evidence="1" id="KW-0472">Membrane</keyword>
<feature type="transmembrane region" description="Helical" evidence="1">
    <location>
        <begin position="6"/>
        <end position="24"/>
    </location>
</feature>
<dbReference type="EMBL" id="SMCP01000004">
    <property type="protein sequence ID" value="TCV87845.1"/>
    <property type="molecule type" value="Genomic_DNA"/>
</dbReference>
<keyword evidence="5" id="KW-1185">Reference proteome</keyword>
<keyword evidence="1" id="KW-0812">Transmembrane</keyword>
<reference evidence="3 5" key="2">
    <citation type="submission" date="2019-05" db="EMBL/GenBank/DDBJ databases">
        <title>Pasteurellaceae isolates from reptiles.</title>
        <authorList>
            <person name="Bojesen A.M."/>
            <person name="Lund E."/>
        </authorList>
    </citation>
    <scope>NUCLEOTIDE SEQUENCE [LARGE SCALE GENOMIC DNA]</scope>
    <source>
        <strain evidence="3 5">ELNT2x</strain>
    </source>
</reference>
<keyword evidence="1" id="KW-1133">Transmembrane helix</keyword>
<comment type="caution">
    <text evidence="2">The sequence shown here is derived from an EMBL/GenBank/DDBJ whole genome shotgun (WGS) entry which is preliminary data.</text>
</comment>
<gene>
    <name evidence="2" type="ORF">EDC16_10431</name>
    <name evidence="3" type="ORF">FHQ21_10225</name>
</gene>
<evidence type="ECO:0000313" key="3">
    <source>
        <dbReference type="EMBL" id="TNG89482.1"/>
    </source>
</evidence>
<dbReference type="AlphaFoldDB" id="A0A4R3Y6D9"/>
<evidence type="ECO:0000313" key="5">
    <source>
        <dbReference type="Proteomes" id="UP000305526"/>
    </source>
</evidence>
<organism evidence="2 4">
    <name type="scientific">Testudinibacter aquarius</name>
    <dbReference type="NCBI Taxonomy" id="1524974"/>
    <lineage>
        <taxon>Bacteria</taxon>
        <taxon>Pseudomonadati</taxon>
        <taxon>Pseudomonadota</taxon>
        <taxon>Gammaproteobacteria</taxon>
        <taxon>Pasteurellales</taxon>
        <taxon>Pasteurellaceae</taxon>
        <taxon>Testudinibacter</taxon>
    </lineage>
</organism>
<reference evidence="2 4" key="1">
    <citation type="submission" date="2019-03" db="EMBL/GenBank/DDBJ databases">
        <title>Genomic Encyclopedia of Type Strains, Phase IV (KMG-IV): sequencing the most valuable type-strain genomes for metagenomic binning, comparative biology and taxonomic classification.</title>
        <authorList>
            <person name="Goeker M."/>
        </authorList>
    </citation>
    <scope>NUCLEOTIDE SEQUENCE [LARGE SCALE GENOMIC DNA]</scope>
    <source>
        <strain evidence="2 4">DSM 28140</strain>
    </source>
</reference>
<accession>A0A4R3Y6D9</accession>
<evidence type="ECO:0000313" key="2">
    <source>
        <dbReference type="EMBL" id="TCV87845.1"/>
    </source>
</evidence>
<evidence type="ECO:0000313" key="4">
    <source>
        <dbReference type="Proteomes" id="UP000294619"/>
    </source>
</evidence>
<name>A0A4R3Y6D9_9PAST</name>
<evidence type="ECO:0000256" key="1">
    <source>
        <dbReference type="SAM" id="Phobius"/>
    </source>
</evidence>
<dbReference type="EMBL" id="VDGV01000096">
    <property type="protein sequence ID" value="TNG89482.1"/>
    <property type="molecule type" value="Genomic_DNA"/>
</dbReference>
<dbReference type="Proteomes" id="UP000305526">
    <property type="component" value="Unassembled WGS sequence"/>
</dbReference>